<dbReference type="RefSeq" id="WP_069643472.1">
    <property type="nucleotide sequence ID" value="NZ_MIJE01000031.1"/>
</dbReference>
<dbReference type="EMBL" id="MIJE01000031">
    <property type="protein sequence ID" value="OEF96463.1"/>
    <property type="molecule type" value="Genomic_DNA"/>
</dbReference>
<dbReference type="OrthoDB" id="9925983at2"/>
<comment type="caution">
    <text evidence="1">The sequence shown here is derived from an EMBL/GenBank/DDBJ whole genome shotgun (WGS) entry which is preliminary data.</text>
</comment>
<dbReference type="AlphaFoldDB" id="A0A1E5G0M9"/>
<name>A0A1E5G0M9_9FIRM</name>
<organism evidence="1 2">
    <name type="scientific">Desulfuribacillus alkaliarsenatis</name>
    <dbReference type="NCBI Taxonomy" id="766136"/>
    <lineage>
        <taxon>Bacteria</taxon>
        <taxon>Bacillati</taxon>
        <taxon>Bacillota</taxon>
        <taxon>Desulfuribacillia</taxon>
        <taxon>Desulfuribacillales</taxon>
        <taxon>Desulfuribacillaceae</taxon>
        <taxon>Desulfuribacillus</taxon>
    </lineage>
</organism>
<protein>
    <recommendedName>
        <fullName evidence="3">Glutaredoxin domain-containing protein</fullName>
    </recommendedName>
</protein>
<accession>A0A1E5G0M9</accession>
<sequence length="59" mass="6540">MKFINVFSKDATPYYESVKSIQNEGKSLPALFINGELKIASADLDVNQVLLEVKNSIAH</sequence>
<evidence type="ECO:0008006" key="3">
    <source>
        <dbReference type="Google" id="ProtNLM"/>
    </source>
</evidence>
<dbReference type="Proteomes" id="UP000094296">
    <property type="component" value="Unassembled WGS sequence"/>
</dbReference>
<evidence type="ECO:0000313" key="1">
    <source>
        <dbReference type="EMBL" id="OEF96463.1"/>
    </source>
</evidence>
<dbReference type="STRING" id="766136.BHF68_07330"/>
<keyword evidence="2" id="KW-1185">Reference proteome</keyword>
<proteinExistence type="predicted"/>
<evidence type="ECO:0000313" key="2">
    <source>
        <dbReference type="Proteomes" id="UP000094296"/>
    </source>
</evidence>
<reference evidence="1 2" key="1">
    <citation type="submission" date="2016-09" db="EMBL/GenBank/DDBJ databases">
        <title>Draft genome sequence for the type strain of Desulfuribacillus alkaliarsenatis AHT28, an obligately anaerobic, sulfidogenic bacterium isolated from Russian soda lake sediments.</title>
        <authorList>
            <person name="Abin C.A."/>
            <person name="Hollibaugh J.T."/>
        </authorList>
    </citation>
    <scope>NUCLEOTIDE SEQUENCE [LARGE SCALE GENOMIC DNA]</scope>
    <source>
        <strain evidence="1 2">AHT28</strain>
    </source>
</reference>
<gene>
    <name evidence="1" type="ORF">BHF68_07330</name>
</gene>